<organism evidence="2 3">
    <name type="scientific">Corynebacterium marambiense</name>
    <dbReference type="NCBI Taxonomy" id="2765364"/>
    <lineage>
        <taxon>Bacteria</taxon>
        <taxon>Bacillati</taxon>
        <taxon>Actinomycetota</taxon>
        <taxon>Actinomycetes</taxon>
        <taxon>Mycobacteriales</taxon>
        <taxon>Corynebacteriaceae</taxon>
        <taxon>Corynebacterium</taxon>
    </lineage>
</organism>
<reference evidence="2 3" key="1">
    <citation type="submission" date="2020-12" db="EMBL/GenBank/DDBJ databases">
        <title>Genome public.</title>
        <authorList>
            <person name="Sun Q."/>
        </authorList>
    </citation>
    <scope>NUCLEOTIDE SEQUENCE [LARGE SCALE GENOMIC DNA]</scope>
    <source>
        <strain evidence="2 3">CCM 8864</strain>
    </source>
</reference>
<gene>
    <name evidence="2" type="ORF">JDV76_01915</name>
</gene>
<dbReference type="EMBL" id="JAEIOT010000004">
    <property type="protein sequence ID" value="MBI8999733.1"/>
    <property type="molecule type" value="Genomic_DNA"/>
</dbReference>
<dbReference type="Proteomes" id="UP000625574">
    <property type="component" value="Unassembled WGS sequence"/>
</dbReference>
<dbReference type="InterPro" id="IPR004322">
    <property type="entry name" value="Plasmid_replicase_bac"/>
</dbReference>
<evidence type="ECO:0000256" key="1">
    <source>
        <dbReference type="SAM" id="MobiDB-lite"/>
    </source>
</evidence>
<accession>A0ABS0VWJ0</accession>
<feature type="region of interest" description="Disordered" evidence="1">
    <location>
        <begin position="226"/>
        <end position="248"/>
    </location>
</feature>
<evidence type="ECO:0000313" key="2">
    <source>
        <dbReference type="EMBL" id="MBI8999733.1"/>
    </source>
</evidence>
<comment type="caution">
    <text evidence="2">The sequence shown here is derived from an EMBL/GenBank/DDBJ whole genome shotgun (WGS) entry which is preliminary data.</text>
</comment>
<keyword evidence="3" id="KW-1185">Reference proteome</keyword>
<protein>
    <submittedName>
        <fullName evidence="2">Replication initiation protein</fullName>
    </submittedName>
</protein>
<sequence length="248" mass="27689">MSGKCQLIWYIEKVYTSKNRTSPNSRLLTVPHTELTQYLGADRHVSHGISRWPFYRGDDMTAYRGHNQHHTVVTMGSMVRRVRTIIGKPATAPTENVGEKQYSSGWERIEAGRASAAQGRMLADLDRELLSADDAASDLIDGARVRWIAPGRAARDETAFRHALAEGHRLHGAGSPMKDNLLIDAYERAYMVAQTVGADGREPEIPPMSDRLTMARRVRGYVVNGRPSRPQRTIERQTSAGRKGLLQV</sequence>
<name>A0ABS0VWJ0_9CORY</name>
<proteinExistence type="predicted"/>
<evidence type="ECO:0000313" key="3">
    <source>
        <dbReference type="Proteomes" id="UP000625574"/>
    </source>
</evidence>
<dbReference type="Pfam" id="PF03090">
    <property type="entry name" value="Replicase"/>
    <property type="match status" value="1"/>
</dbReference>